<reference evidence="8 9" key="1">
    <citation type="submission" date="2017-08" db="EMBL/GenBank/DDBJ databases">
        <title>Infants hospitalized years apart are colonized by the same room-sourced microbial strains.</title>
        <authorList>
            <person name="Brooks B."/>
            <person name="Olm M.R."/>
            <person name="Firek B.A."/>
            <person name="Baker R."/>
            <person name="Thomas B.C."/>
            <person name="Morowitz M.J."/>
            <person name="Banfield J.F."/>
        </authorList>
    </citation>
    <scope>NUCLEOTIDE SEQUENCE [LARGE SCALE GENOMIC DNA]</scope>
    <source>
        <strain evidence="8">S2_018_000_R3_110</strain>
    </source>
</reference>
<sequence length="1181" mass="126568">MTPVSKNRMIGEAMMTVRKRTFLGVSGLALAIAGSAQAQAQAPGALAPVAAAAPSATAYLPGAPGTGDAPVAHQEQAPAPDDAAADIIVTGYRASLRTSIVEKRDASVQIDSINAEDIADFPDNNLAESLQRLPGVSIDRDNGEGRSITVRGLGGDFNRTRLNGLEALATAGSNDSGTSPNRSRSFDYNTFASELFSSLKVQKTPSAETDEGSLGATIDLQTGRPFDYRKGAFALSAEGSYQDNIGKWTPRLAGLASKTFADGTMGLLLSAAWSESKNAIDQYRRSAGQSDYAYRGSTWAGNENPQRAGFAAPAGTGFGTAITNPDAIAALTGSNPDAYAKLYPGAPFNTPGRFDNSTVRFPALPSVEQQDVEYQRLGLTASYQWQIGDRTRLSIDGLYSRFKNRSTIAQVQPVGLNRNNTNAVYNTAGNNLTPSAARALYPGICAPNAGSALVPAQDCGQQLYGTTPAFSTALNAQGQLVASVLAPSAVVPGTVAAGDPAASNIFSTNPFNLDPYDYYNNPNSVGYIPSSNRLAYRGSLIGRPSVRLQDVNVTNGSVDYLVASNVDFRSAVDQSIYTTKFKQASLQLDHDFTDNFRAVFIGGMSESTNDTEGTLVEFNRMDSPGNFVFDARGGGKMPLMDLGFDAADPNNWDTVKGFSAIRRYLRYTKNTYKQGKIDFDWRVNPDFSIGFGGNYREYAFSTRQLERNNDLLNPTLREAGTRASAVGQVVDFGQGLDVPEGSLTSFYVPSIAAFDQLFDFTCNCVNKWGDWRLTDRRNGGRENFGVLEKDTGVYVQFDWTSELFGRPFRGNAGTRIAITDVTSNGTTPAGRGIVGSNRYTDFLPSLNAVFEPVDDLLVRLGASRVMARPLLGNLSPSITGLSIPNTGDSVGATLTIGNPRLNPFRSTNLDASIEWYFAPGGLLSIAGFNKQISSFPQTISFSGPLSQFADAATIEAIRAQITNPAQLAYLNANNPFVARQFADAPGGYLRGFELSYQQELDFLPWYFKNLGLQLNYTYIKSELSYILDPGRAASGNLAAIPATTGAAPFLGVSPQSVNGTLAYETAKFRARVSVAYRKGYSQTYPIAGGSCAPGLQNSPANPSVAGTPCDAPLVNDFIFSRDTTNVDASMSYKFTDWLSISAEGLNLTNQPSERYAYQGQEAVTQYSAAGPIYRIGARLRF</sequence>
<keyword evidence="5" id="KW-0732">Signal</keyword>
<evidence type="ECO:0000256" key="1">
    <source>
        <dbReference type="ARBA" id="ARBA00004442"/>
    </source>
</evidence>
<proteinExistence type="inferred from homology"/>
<dbReference type="NCBIfam" id="TIGR01782">
    <property type="entry name" value="TonB-Xanth-Caul"/>
    <property type="match status" value="1"/>
</dbReference>
<evidence type="ECO:0000256" key="2">
    <source>
        <dbReference type="ARBA" id="ARBA00023136"/>
    </source>
</evidence>
<dbReference type="Proteomes" id="UP000248614">
    <property type="component" value="Unassembled WGS sequence"/>
</dbReference>
<feature type="signal peptide" evidence="5">
    <location>
        <begin position="1"/>
        <end position="38"/>
    </location>
</feature>
<evidence type="ECO:0000259" key="6">
    <source>
        <dbReference type="Pfam" id="PF00593"/>
    </source>
</evidence>
<dbReference type="AlphaFoldDB" id="A0A2W4Z7E9"/>
<comment type="similarity">
    <text evidence="4">Belongs to the TonB-dependent receptor family.</text>
</comment>
<comment type="subcellular location">
    <subcellularLocation>
        <location evidence="1 4">Cell outer membrane</location>
    </subcellularLocation>
</comment>
<keyword evidence="3" id="KW-0998">Cell outer membrane</keyword>
<dbReference type="Pfam" id="PF00593">
    <property type="entry name" value="TonB_dep_Rec_b-barrel"/>
    <property type="match status" value="1"/>
</dbReference>
<dbReference type="Gene3D" id="2.170.130.10">
    <property type="entry name" value="TonB-dependent receptor, plug domain"/>
    <property type="match status" value="1"/>
</dbReference>
<dbReference type="SUPFAM" id="SSF56935">
    <property type="entry name" value="Porins"/>
    <property type="match status" value="1"/>
</dbReference>
<dbReference type="InterPro" id="IPR010104">
    <property type="entry name" value="TonB_rcpt_bac"/>
</dbReference>
<dbReference type="InterPro" id="IPR000531">
    <property type="entry name" value="Beta-barrel_TonB"/>
</dbReference>
<evidence type="ECO:0000313" key="9">
    <source>
        <dbReference type="Proteomes" id="UP000248614"/>
    </source>
</evidence>
<dbReference type="InterPro" id="IPR037066">
    <property type="entry name" value="Plug_dom_sf"/>
</dbReference>
<evidence type="ECO:0000256" key="4">
    <source>
        <dbReference type="RuleBase" id="RU003357"/>
    </source>
</evidence>
<keyword evidence="4" id="KW-0798">TonB box</keyword>
<feature type="domain" description="TonB-dependent receptor-like beta-barrel" evidence="6">
    <location>
        <begin position="613"/>
        <end position="1147"/>
    </location>
</feature>
<evidence type="ECO:0000313" key="8">
    <source>
        <dbReference type="EMBL" id="PZO77397.1"/>
    </source>
</evidence>
<evidence type="ECO:0000259" key="7">
    <source>
        <dbReference type="Pfam" id="PF07715"/>
    </source>
</evidence>
<dbReference type="Pfam" id="PF07715">
    <property type="entry name" value="Plug"/>
    <property type="match status" value="1"/>
</dbReference>
<dbReference type="EMBL" id="QFNF01000020">
    <property type="protein sequence ID" value="PZO77397.1"/>
    <property type="molecule type" value="Genomic_DNA"/>
</dbReference>
<dbReference type="InterPro" id="IPR036942">
    <property type="entry name" value="Beta-barrel_TonB_sf"/>
</dbReference>
<dbReference type="Gene3D" id="2.40.170.20">
    <property type="entry name" value="TonB-dependent receptor, beta-barrel domain"/>
    <property type="match status" value="1"/>
</dbReference>
<gene>
    <name evidence="8" type="ORF">DI632_09085</name>
</gene>
<feature type="domain" description="TonB-dependent receptor plug" evidence="7">
    <location>
        <begin position="103"/>
        <end position="216"/>
    </location>
</feature>
<comment type="caution">
    <text evidence="8">The sequence shown here is derived from an EMBL/GenBank/DDBJ whole genome shotgun (WGS) entry which is preliminary data.</text>
</comment>
<evidence type="ECO:0000256" key="5">
    <source>
        <dbReference type="SAM" id="SignalP"/>
    </source>
</evidence>
<organism evidence="8 9">
    <name type="scientific">Sphingomonas hengshuiensis</name>
    <dbReference type="NCBI Taxonomy" id="1609977"/>
    <lineage>
        <taxon>Bacteria</taxon>
        <taxon>Pseudomonadati</taxon>
        <taxon>Pseudomonadota</taxon>
        <taxon>Alphaproteobacteria</taxon>
        <taxon>Sphingomonadales</taxon>
        <taxon>Sphingomonadaceae</taxon>
        <taxon>Sphingomonas</taxon>
    </lineage>
</organism>
<keyword evidence="2 4" id="KW-0472">Membrane</keyword>
<evidence type="ECO:0000256" key="3">
    <source>
        <dbReference type="ARBA" id="ARBA00023237"/>
    </source>
</evidence>
<dbReference type="PANTHER" id="PTHR40980:SF3">
    <property type="entry name" value="TONB-DEPENDENT RECEPTOR-LIKE BETA-BARREL DOMAIN-CONTAINING PROTEIN"/>
    <property type="match status" value="1"/>
</dbReference>
<protein>
    <submittedName>
        <fullName evidence="8">TonB-dependent receptor</fullName>
    </submittedName>
</protein>
<name>A0A2W4Z7E9_9SPHN</name>
<accession>A0A2W4Z7E9</accession>
<dbReference type="GO" id="GO:0009279">
    <property type="term" value="C:cell outer membrane"/>
    <property type="evidence" value="ECO:0007669"/>
    <property type="project" value="UniProtKB-SubCell"/>
</dbReference>
<keyword evidence="8" id="KW-0675">Receptor</keyword>
<dbReference type="InterPro" id="IPR012910">
    <property type="entry name" value="Plug_dom"/>
</dbReference>
<feature type="chain" id="PRO_5016029482" evidence="5">
    <location>
        <begin position="39"/>
        <end position="1181"/>
    </location>
</feature>
<dbReference type="PANTHER" id="PTHR40980">
    <property type="entry name" value="PLUG DOMAIN-CONTAINING PROTEIN"/>
    <property type="match status" value="1"/>
</dbReference>